<sequence length="397" mass="44403">MISLKLKISVFLMVCTTSVMAQQQDAGLDEQSVKFTVEVDTAWSSLLKRTHGWFGGDGIYTIPLNGAEARPAGNNGKTLFIFSDTMIGEVKDGTMQPGYKMIHNSLALLKGAKPDEKQMAFYWEKTKNGEAESSFSPTTPQTKKGDYYWLGDGFVNTEGNGLLYIFGYRMHNVSDEAFGFREIGNTLLRLNPGEAPNFKTVKQMDSPLYLKDEQGNGVGSFGAGIYANTKSAGAKDPDGYIYVYGVRDWAKNLVLARVLPKDFETYSQWQFWDGKGWSANMGKLANITNRVSNELSVTQLADGRYAMIFQVDAMSTNIGMRLANKLTGPWGPVIKIWDCKPDLIKSTFVVYNAKAHPTLSGKNELLISYNINSLDFINDLKIHPQLYRPRFIRLKFE</sequence>
<gene>
    <name evidence="3" type="ORF">FPZ42_16105</name>
</gene>
<feature type="domain" description="DUF4185" evidence="2">
    <location>
        <begin position="230"/>
        <end position="336"/>
    </location>
</feature>
<keyword evidence="4" id="KW-1185">Reference proteome</keyword>
<reference evidence="3 4" key="1">
    <citation type="submission" date="2019-07" db="EMBL/GenBank/DDBJ databases">
        <authorList>
            <person name="Kim J."/>
        </authorList>
    </citation>
    <scope>NUCLEOTIDE SEQUENCE [LARGE SCALE GENOMIC DNA]</scope>
    <source>
        <strain evidence="3 4">MJ1a</strain>
    </source>
</reference>
<evidence type="ECO:0000313" key="3">
    <source>
        <dbReference type="EMBL" id="TWR24617.1"/>
    </source>
</evidence>
<comment type="caution">
    <text evidence="3">The sequence shown here is derived from an EMBL/GenBank/DDBJ whole genome shotgun (WGS) entry which is preliminary data.</text>
</comment>
<proteinExistence type="predicted"/>
<dbReference type="AlphaFoldDB" id="A0A563TZ38"/>
<keyword evidence="1" id="KW-0732">Signal</keyword>
<evidence type="ECO:0000313" key="4">
    <source>
        <dbReference type="Proteomes" id="UP000318010"/>
    </source>
</evidence>
<dbReference type="OrthoDB" id="9765957at2"/>
<dbReference type="InterPro" id="IPR025442">
    <property type="entry name" value="DUF4185"/>
</dbReference>
<accession>A0A563TZ38</accession>
<organism evidence="3 4">
    <name type="scientific">Mucilaginibacter achroorhodeus</name>
    <dbReference type="NCBI Taxonomy" id="2599294"/>
    <lineage>
        <taxon>Bacteria</taxon>
        <taxon>Pseudomonadati</taxon>
        <taxon>Bacteroidota</taxon>
        <taxon>Sphingobacteriia</taxon>
        <taxon>Sphingobacteriales</taxon>
        <taxon>Sphingobacteriaceae</taxon>
        <taxon>Mucilaginibacter</taxon>
    </lineage>
</organism>
<dbReference type="EMBL" id="VOEI01000006">
    <property type="protein sequence ID" value="TWR24617.1"/>
    <property type="molecule type" value="Genomic_DNA"/>
</dbReference>
<evidence type="ECO:0000259" key="2">
    <source>
        <dbReference type="Pfam" id="PF13810"/>
    </source>
</evidence>
<dbReference type="Pfam" id="PF13810">
    <property type="entry name" value="DUF4185"/>
    <property type="match status" value="1"/>
</dbReference>
<feature type="chain" id="PRO_5021868405" evidence="1">
    <location>
        <begin position="22"/>
        <end position="397"/>
    </location>
</feature>
<protein>
    <submittedName>
        <fullName evidence="3">DUF4185 domain-containing protein</fullName>
    </submittedName>
</protein>
<dbReference type="RefSeq" id="WP_146272877.1">
    <property type="nucleotide sequence ID" value="NZ_VOEI01000006.1"/>
</dbReference>
<feature type="signal peptide" evidence="1">
    <location>
        <begin position="1"/>
        <end position="21"/>
    </location>
</feature>
<dbReference type="Proteomes" id="UP000318010">
    <property type="component" value="Unassembled WGS sequence"/>
</dbReference>
<name>A0A563TZ38_9SPHI</name>
<evidence type="ECO:0000256" key="1">
    <source>
        <dbReference type="SAM" id="SignalP"/>
    </source>
</evidence>